<organism evidence="1 2">
    <name type="scientific">Georgenia faecalis</name>
    <dbReference type="NCBI Taxonomy" id="2483799"/>
    <lineage>
        <taxon>Bacteria</taxon>
        <taxon>Bacillati</taxon>
        <taxon>Actinomycetota</taxon>
        <taxon>Actinomycetes</taxon>
        <taxon>Micrococcales</taxon>
        <taxon>Bogoriellaceae</taxon>
        <taxon>Georgenia</taxon>
    </lineage>
</organism>
<evidence type="ECO:0000313" key="2">
    <source>
        <dbReference type="Proteomes" id="UP001595955"/>
    </source>
</evidence>
<sequence>MPTDPKDVLHRYLQEARDALLWKLDGVSEYDARRPLTPTGTNLLGLVKHVSLCEADYLGMVFGRPLPDRPAWMDSDEPNADMWARPDESREELVALYRRVWAHADATVDALGLDAVGEVPWWGPASRHAPLHRILVHLVAETHRHAGHADIVRELVDGSAGLRVDADNLPSHDAPWWREYRAQVEQAAREAADAAGERP</sequence>
<proteinExistence type="predicted"/>
<dbReference type="RefSeq" id="WP_122824139.1">
    <property type="nucleotide sequence ID" value="NZ_CP033325.1"/>
</dbReference>
<dbReference type="Proteomes" id="UP001595955">
    <property type="component" value="Unassembled WGS sequence"/>
</dbReference>
<dbReference type="EMBL" id="JBHSGF010000004">
    <property type="protein sequence ID" value="MFC4555158.1"/>
    <property type="molecule type" value="Genomic_DNA"/>
</dbReference>
<dbReference type="InterPro" id="IPR034660">
    <property type="entry name" value="DinB/YfiT-like"/>
</dbReference>
<dbReference type="InterPro" id="IPR007061">
    <property type="entry name" value="MST-like"/>
</dbReference>
<keyword evidence="2" id="KW-1185">Reference proteome</keyword>
<gene>
    <name evidence="1" type="ORF">ACFO3F_07840</name>
</gene>
<protein>
    <submittedName>
        <fullName evidence="1">DinB family protein</fullName>
    </submittedName>
</protein>
<comment type="caution">
    <text evidence="1">The sequence shown here is derived from an EMBL/GenBank/DDBJ whole genome shotgun (WGS) entry which is preliminary data.</text>
</comment>
<dbReference type="Pfam" id="PF04978">
    <property type="entry name" value="MST"/>
    <property type="match status" value="1"/>
</dbReference>
<name>A0ABV9DAE6_9MICO</name>
<dbReference type="SUPFAM" id="SSF109854">
    <property type="entry name" value="DinB/YfiT-like putative metalloenzymes"/>
    <property type="match status" value="1"/>
</dbReference>
<accession>A0ABV9DAE6</accession>
<dbReference type="Gene3D" id="1.20.120.450">
    <property type="entry name" value="dinb family like domain"/>
    <property type="match status" value="1"/>
</dbReference>
<reference evidence="2" key="1">
    <citation type="journal article" date="2019" name="Int. J. Syst. Evol. Microbiol.">
        <title>The Global Catalogue of Microorganisms (GCM) 10K type strain sequencing project: providing services to taxonomists for standard genome sequencing and annotation.</title>
        <authorList>
            <consortium name="The Broad Institute Genomics Platform"/>
            <consortium name="The Broad Institute Genome Sequencing Center for Infectious Disease"/>
            <person name="Wu L."/>
            <person name="Ma J."/>
        </authorList>
    </citation>
    <scope>NUCLEOTIDE SEQUENCE [LARGE SCALE GENOMIC DNA]</scope>
    <source>
        <strain evidence="2">JCM 3369</strain>
    </source>
</reference>
<evidence type="ECO:0000313" key="1">
    <source>
        <dbReference type="EMBL" id="MFC4555158.1"/>
    </source>
</evidence>